<proteinExistence type="predicted"/>
<dbReference type="AlphaFoldDB" id="A0A1G6E813"/>
<dbReference type="GO" id="GO:0003824">
    <property type="term" value="F:catalytic activity"/>
    <property type="evidence" value="ECO:0007669"/>
    <property type="project" value="InterPro"/>
</dbReference>
<evidence type="ECO:0000256" key="3">
    <source>
        <dbReference type="ARBA" id="ARBA00022723"/>
    </source>
</evidence>
<name>A0A1G6E813_9BACT</name>
<keyword evidence="9" id="KW-1185">Reference proteome</keyword>
<feature type="domain" description="Radical SAM core" evidence="6">
    <location>
        <begin position="221"/>
        <end position="374"/>
    </location>
</feature>
<dbReference type="SFLD" id="SFLDG01067">
    <property type="entry name" value="SPASM/twitch_domain_containing"/>
    <property type="match status" value="1"/>
</dbReference>
<dbReference type="SFLD" id="SFLDS00029">
    <property type="entry name" value="Radical_SAM"/>
    <property type="match status" value="1"/>
</dbReference>
<dbReference type="RefSeq" id="WP_092122747.1">
    <property type="nucleotide sequence ID" value="NZ_FMXO01000016.1"/>
</dbReference>
<evidence type="ECO:0000259" key="6">
    <source>
        <dbReference type="Pfam" id="PF04055"/>
    </source>
</evidence>
<evidence type="ECO:0000256" key="2">
    <source>
        <dbReference type="ARBA" id="ARBA00022691"/>
    </source>
</evidence>
<evidence type="ECO:0000256" key="4">
    <source>
        <dbReference type="ARBA" id="ARBA00023004"/>
    </source>
</evidence>
<dbReference type="InterPro" id="IPR058240">
    <property type="entry name" value="rSAM_sf"/>
</dbReference>
<evidence type="ECO:0000256" key="1">
    <source>
        <dbReference type="ARBA" id="ARBA00001966"/>
    </source>
</evidence>
<comment type="cofactor">
    <cofactor evidence="1">
        <name>[4Fe-4S] cluster</name>
        <dbReference type="ChEBI" id="CHEBI:49883"/>
    </cofactor>
</comment>
<dbReference type="Pfam" id="PF04055">
    <property type="entry name" value="Radical_SAM"/>
    <property type="match status" value="1"/>
</dbReference>
<dbReference type="PANTHER" id="PTHR11228:SF7">
    <property type="entry name" value="PQQA PEPTIDE CYCLASE"/>
    <property type="match status" value="1"/>
</dbReference>
<dbReference type="STRING" id="617002.SAMN05660653_02661"/>
<dbReference type="GO" id="GO:0046872">
    <property type="term" value="F:metal ion binding"/>
    <property type="evidence" value="ECO:0007669"/>
    <property type="project" value="UniProtKB-KW"/>
</dbReference>
<dbReference type="CDD" id="cd01335">
    <property type="entry name" value="Radical_SAM"/>
    <property type="match status" value="1"/>
</dbReference>
<organism evidence="8 9">
    <name type="scientific">Desulfonatronum thiosulfatophilum</name>
    <dbReference type="NCBI Taxonomy" id="617002"/>
    <lineage>
        <taxon>Bacteria</taxon>
        <taxon>Pseudomonadati</taxon>
        <taxon>Thermodesulfobacteriota</taxon>
        <taxon>Desulfovibrionia</taxon>
        <taxon>Desulfovibrionales</taxon>
        <taxon>Desulfonatronaceae</taxon>
        <taxon>Desulfonatronum</taxon>
    </lineage>
</organism>
<evidence type="ECO:0000259" key="7">
    <source>
        <dbReference type="Pfam" id="PF13186"/>
    </source>
</evidence>
<dbReference type="EMBL" id="FMXO01000016">
    <property type="protein sequence ID" value="SDB53624.1"/>
    <property type="molecule type" value="Genomic_DNA"/>
</dbReference>
<dbReference type="Proteomes" id="UP000198771">
    <property type="component" value="Unassembled WGS sequence"/>
</dbReference>
<dbReference type="SUPFAM" id="SSF102114">
    <property type="entry name" value="Radical SAM enzymes"/>
    <property type="match status" value="1"/>
</dbReference>
<keyword evidence="5" id="KW-0411">Iron-sulfur</keyword>
<dbReference type="InterPro" id="IPR013785">
    <property type="entry name" value="Aldolase_TIM"/>
</dbReference>
<dbReference type="NCBIfam" id="TIGR04085">
    <property type="entry name" value="rSAM_more_4Fe4S"/>
    <property type="match status" value="1"/>
</dbReference>
<sequence>MTDRETTLQDIFPACRRLVDSATWPLLTSNVDSHLEGEAAWDRFSEIVVSLAGTLNLPDYLGALAELEFALHRCARMRDLASLDVEKRQLNPSLRILESQWIGLPGVLASKHGQDPAIVPGCDVILVWFDPKRGKTRVQSADDATLTGLKIVSDGLHVGKAALEYRVPLSSLHQAVDKAISKGLVLAPKSRLRRNPAIFEAKEKHLQRFMTARVFTLQWHITQACDLHCRHCYDRSARDVMTLDQAIFVLDELEGFCRDRNVRAKVTFTGGNPLMYPDFDALYLETANRGFPVSILGNPTTRQRLENLLAVQRPTHYQVSLEGLREHNDHIRQAGYFDRVMKFMPLLKDLGIPSQVMLTLTRDNMDQVLQLGKLLSGVTDLFTFNRLSAVGEGAALLMPTPEEYEHFLRTFLQECSDNAVLGLKDNLINIIREEEGLKSFGGCTGFGCGAAFNFVTLLSDGEVHACRKFPSFLGNVFEQGLSRCYDSQAGQRYRAGSAGCRGCELLPSCGGCQAVASSLGLDPHIYRDPYCFRGQAGRRASASDISCSAPSDLK</sequence>
<protein>
    <submittedName>
        <fullName evidence="8">Selenobiotic family peptide radical SAM maturase</fullName>
    </submittedName>
</protein>
<keyword evidence="2" id="KW-0949">S-adenosyl-L-methionine</keyword>
<evidence type="ECO:0000256" key="5">
    <source>
        <dbReference type="ARBA" id="ARBA00023014"/>
    </source>
</evidence>
<gene>
    <name evidence="8" type="ORF">SAMN05660653_02661</name>
</gene>
<dbReference type="Gene3D" id="3.20.20.70">
    <property type="entry name" value="Aldolase class I"/>
    <property type="match status" value="1"/>
</dbReference>
<dbReference type="InterPro" id="IPR023885">
    <property type="entry name" value="4Fe4S-binding_SPASM_dom"/>
</dbReference>
<dbReference type="GO" id="GO:0051536">
    <property type="term" value="F:iron-sulfur cluster binding"/>
    <property type="evidence" value="ECO:0007669"/>
    <property type="project" value="UniProtKB-KW"/>
</dbReference>
<feature type="domain" description="4Fe4S-binding SPASM" evidence="7">
    <location>
        <begin position="448"/>
        <end position="504"/>
    </location>
</feature>
<dbReference type="OrthoDB" id="9772409at2"/>
<dbReference type="NCBIfam" id="TIGR04082">
    <property type="entry name" value="rSAM_for_selen"/>
    <property type="match status" value="1"/>
</dbReference>
<keyword evidence="3" id="KW-0479">Metal-binding</keyword>
<dbReference type="PANTHER" id="PTHR11228">
    <property type="entry name" value="RADICAL SAM DOMAIN PROTEIN"/>
    <property type="match status" value="1"/>
</dbReference>
<dbReference type="InterPro" id="IPR050377">
    <property type="entry name" value="Radical_SAM_PqqE_MftC-like"/>
</dbReference>
<evidence type="ECO:0000313" key="8">
    <source>
        <dbReference type="EMBL" id="SDB53624.1"/>
    </source>
</evidence>
<keyword evidence="4" id="KW-0408">Iron</keyword>
<reference evidence="8 9" key="1">
    <citation type="submission" date="2016-10" db="EMBL/GenBank/DDBJ databases">
        <authorList>
            <person name="de Groot N.N."/>
        </authorList>
    </citation>
    <scope>NUCLEOTIDE SEQUENCE [LARGE SCALE GENOMIC DNA]</scope>
    <source>
        <strain evidence="8 9">ASO4-2</strain>
    </source>
</reference>
<evidence type="ECO:0000313" key="9">
    <source>
        <dbReference type="Proteomes" id="UP000198771"/>
    </source>
</evidence>
<dbReference type="Pfam" id="PF13186">
    <property type="entry name" value="SPASM"/>
    <property type="match status" value="1"/>
</dbReference>
<accession>A0A1G6E813</accession>
<dbReference type="InterPro" id="IPR007197">
    <property type="entry name" value="rSAM"/>
</dbReference>
<dbReference type="InterPro" id="IPR023807">
    <property type="entry name" value="Peptide_mod_rSAM"/>
</dbReference>